<proteinExistence type="predicted"/>
<keyword evidence="3" id="KW-1185">Reference proteome</keyword>
<sequence>MPTELFLVVSLCLCLSISCSDPFESLVRNVLLSIKGVQEKVLSSITIPTSNDVLNTPPISFLADDKSIYTLKSLGEYINTCPPSLPVPLLAGSWHVTYTNRKWLQTVLADLDEVINRLENGQPLSIRKPLSSVFGRDLQVSCMKVEFLDDNVSSRFELSYSRDGRRLSIVGNVLRLPDRSLEFSVGPTFNTKVVVAYSMQHSSPTPLDVLVLSQTDSFPKCENYLVLQRSLDNSRIVQILTSIGANFPSNPLEQIHCTQTPLSNNAIIKPLL</sequence>
<evidence type="ECO:0000313" key="3">
    <source>
        <dbReference type="Proteomes" id="UP000053660"/>
    </source>
</evidence>
<keyword evidence="1" id="KW-0732">Signal</keyword>
<dbReference type="EMBL" id="KN549922">
    <property type="protein sequence ID" value="KHJ95564.1"/>
    <property type="molecule type" value="Genomic_DNA"/>
</dbReference>
<reference evidence="2 3" key="1">
    <citation type="submission" date="2014-03" db="EMBL/GenBank/DDBJ databases">
        <title>Draft genome of the hookworm Oesophagostomum dentatum.</title>
        <authorList>
            <person name="Mitreva M."/>
        </authorList>
    </citation>
    <scope>NUCLEOTIDE SEQUENCE [LARGE SCALE GENOMIC DNA]</scope>
    <source>
        <strain evidence="2 3">OD-Hann</strain>
    </source>
</reference>
<evidence type="ECO:0000313" key="2">
    <source>
        <dbReference type="EMBL" id="KHJ95564.1"/>
    </source>
</evidence>
<name>A0A0B1TE71_OESDE</name>
<dbReference type="Proteomes" id="UP000053660">
    <property type="component" value="Unassembled WGS sequence"/>
</dbReference>
<accession>A0A0B1TE71</accession>
<protein>
    <submittedName>
        <fullName evidence="2">Uncharacterized protein</fullName>
    </submittedName>
</protein>
<feature type="signal peptide" evidence="1">
    <location>
        <begin position="1"/>
        <end position="19"/>
    </location>
</feature>
<gene>
    <name evidence="2" type="ORF">OESDEN_04489</name>
</gene>
<dbReference type="AlphaFoldDB" id="A0A0B1TE71"/>
<dbReference type="OrthoDB" id="5784247at2759"/>
<evidence type="ECO:0000256" key="1">
    <source>
        <dbReference type="SAM" id="SignalP"/>
    </source>
</evidence>
<feature type="chain" id="PRO_5002062477" evidence="1">
    <location>
        <begin position="20"/>
        <end position="272"/>
    </location>
</feature>
<organism evidence="2 3">
    <name type="scientific">Oesophagostomum dentatum</name>
    <name type="common">Nodular worm</name>
    <dbReference type="NCBI Taxonomy" id="61180"/>
    <lineage>
        <taxon>Eukaryota</taxon>
        <taxon>Metazoa</taxon>
        <taxon>Ecdysozoa</taxon>
        <taxon>Nematoda</taxon>
        <taxon>Chromadorea</taxon>
        <taxon>Rhabditida</taxon>
        <taxon>Rhabditina</taxon>
        <taxon>Rhabditomorpha</taxon>
        <taxon>Strongyloidea</taxon>
        <taxon>Strongylidae</taxon>
        <taxon>Oesophagostomum</taxon>
    </lineage>
</organism>